<dbReference type="InterPro" id="IPR050832">
    <property type="entry name" value="Bact_Acetyltransf"/>
</dbReference>
<gene>
    <name evidence="5" type="ORF">ACFFOL_08915</name>
</gene>
<dbReference type="Pfam" id="PF00583">
    <property type="entry name" value="Acetyltransf_1"/>
    <property type="match status" value="1"/>
</dbReference>
<keyword evidence="6" id="KW-1185">Reference proteome</keyword>
<dbReference type="InterPro" id="IPR016181">
    <property type="entry name" value="Acyl_CoA_acyltransferase"/>
</dbReference>
<dbReference type="PROSITE" id="PS51186">
    <property type="entry name" value="GNAT"/>
    <property type="match status" value="1"/>
</dbReference>
<dbReference type="GeneID" id="67209879"/>
<feature type="domain" description="N-acetyltransferase" evidence="4">
    <location>
        <begin position="113"/>
        <end position="212"/>
    </location>
</feature>
<reference evidence="5" key="1">
    <citation type="submission" date="2024-09" db="EMBL/GenBank/DDBJ databases">
        <authorList>
            <person name="Sun Q."/>
        </authorList>
    </citation>
    <scope>NUCLEOTIDE SEQUENCE [LARGE SCALE GENOMIC DNA]</scope>
    <source>
        <strain evidence="5">JCM 31273</strain>
    </source>
</reference>
<name>A0ABD5MLS7_9EURY</name>
<dbReference type="SUPFAM" id="SSF55729">
    <property type="entry name" value="Acyl-CoA N-acyltransferases (Nat)"/>
    <property type="match status" value="1"/>
</dbReference>
<dbReference type="PANTHER" id="PTHR43877">
    <property type="entry name" value="AMINOALKYLPHOSPHONATE N-ACETYLTRANSFERASE-RELATED-RELATED"/>
    <property type="match status" value="1"/>
</dbReference>
<keyword evidence="1 5" id="KW-0808">Transferase</keyword>
<evidence type="ECO:0000259" key="4">
    <source>
        <dbReference type="PROSITE" id="PS51186"/>
    </source>
</evidence>
<feature type="region of interest" description="Disordered" evidence="3">
    <location>
        <begin position="1"/>
        <end position="34"/>
    </location>
</feature>
<feature type="region of interest" description="Disordered" evidence="3">
    <location>
        <begin position="82"/>
        <end position="115"/>
    </location>
</feature>
<feature type="compositionally biased region" description="Acidic residues" evidence="3">
    <location>
        <begin position="1"/>
        <end position="10"/>
    </location>
</feature>
<evidence type="ECO:0000256" key="3">
    <source>
        <dbReference type="SAM" id="MobiDB-lite"/>
    </source>
</evidence>
<feature type="compositionally biased region" description="Acidic residues" evidence="3">
    <location>
        <begin position="90"/>
        <end position="103"/>
    </location>
</feature>
<dbReference type="CDD" id="cd04301">
    <property type="entry name" value="NAT_SF"/>
    <property type="match status" value="1"/>
</dbReference>
<dbReference type="PANTHER" id="PTHR43877:SF2">
    <property type="entry name" value="AMINOALKYLPHOSPHONATE N-ACETYLTRANSFERASE-RELATED"/>
    <property type="match status" value="1"/>
</dbReference>
<sequence>MPLDPPDADAPDLNRLDGGEAGSAGDSVTVESGTMDDVDAVADLWVALADGQRSYGTHLAGAENRPDAADAAARAVVTDGLVVARGPDSGEADLDDTETDGADSDGTGSPRSEPGAIVGFVTFGVESGRYDLDVTRGVVYNLFVRERHRGAGVGSRLLATAESSLADAGADVISLEVMADNADAKRFYDRHGYEPHRVELEKSIPGDGSDTD</sequence>
<protein>
    <submittedName>
        <fullName evidence="5">GNAT family N-acetyltransferase</fullName>
        <ecNumber evidence="5">2.3.1.-</ecNumber>
    </submittedName>
</protein>
<proteinExistence type="predicted"/>
<dbReference type="EC" id="2.3.1.-" evidence="5"/>
<dbReference type="GO" id="GO:0016746">
    <property type="term" value="F:acyltransferase activity"/>
    <property type="evidence" value="ECO:0007669"/>
    <property type="project" value="UniProtKB-KW"/>
</dbReference>
<keyword evidence="2 5" id="KW-0012">Acyltransferase</keyword>
<evidence type="ECO:0000256" key="1">
    <source>
        <dbReference type="ARBA" id="ARBA00022679"/>
    </source>
</evidence>
<dbReference type="AlphaFoldDB" id="A0ABD5MLS7"/>
<comment type="caution">
    <text evidence="5">The sequence shown here is derived from an EMBL/GenBank/DDBJ whole genome shotgun (WGS) entry which is preliminary data.</text>
</comment>
<evidence type="ECO:0000313" key="6">
    <source>
        <dbReference type="Proteomes" id="UP001589595"/>
    </source>
</evidence>
<dbReference type="Gene3D" id="3.40.630.30">
    <property type="match status" value="1"/>
</dbReference>
<dbReference type="RefSeq" id="WP_321170476.1">
    <property type="nucleotide sequence ID" value="NZ_CP082286.1"/>
</dbReference>
<evidence type="ECO:0000256" key="2">
    <source>
        <dbReference type="ARBA" id="ARBA00023315"/>
    </source>
</evidence>
<accession>A0ABD5MLS7</accession>
<dbReference type="Proteomes" id="UP001589595">
    <property type="component" value="Unassembled WGS sequence"/>
</dbReference>
<organism evidence="5 6">
    <name type="scientific">Halobaculum roseum</name>
    <dbReference type="NCBI Taxonomy" id="2175149"/>
    <lineage>
        <taxon>Archaea</taxon>
        <taxon>Methanobacteriati</taxon>
        <taxon>Methanobacteriota</taxon>
        <taxon>Stenosarchaea group</taxon>
        <taxon>Halobacteria</taxon>
        <taxon>Halobacteriales</taxon>
        <taxon>Haloferacaceae</taxon>
        <taxon>Halobaculum</taxon>
    </lineage>
</organism>
<dbReference type="InterPro" id="IPR000182">
    <property type="entry name" value="GNAT_dom"/>
</dbReference>
<evidence type="ECO:0000313" key="5">
    <source>
        <dbReference type="EMBL" id="MFB9824283.1"/>
    </source>
</evidence>
<dbReference type="EMBL" id="JBHMAJ010000006">
    <property type="protein sequence ID" value="MFB9824283.1"/>
    <property type="molecule type" value="Genomic_DNA"/>
</dbReference>